<protein>
    <recommendedName>
        <fullName evidence="3">Major facilitator superfamily (MFS) profile domain-containing protein</fullName>
    </recommendedName>
</protein>
<proteinExistence type="predicted"/>
<dbReference type="Gene3D" id="1.20.1250.20">
    <property type="entry name" value="MFS general substrate transporter like domains"/>
    <property type="match status" value="2"/>
</dbReference>
<dbReference type="PANTHER" id="PTHR11360:SF286">
    <property type="entry name" value="GH22266P"/>
    <property type="match status" value="1"/>
</dbReference>
<evidence type="ECO:0000313" key="4">
    <source>
        <dbReference type="EMBL" id="CAD7245427.1"/>
    </source>
</evidence>
<dbReference type="InterPro" id="IPR036259">
    <property type="entry name" value="MFS_trans_sf"/>
</dbReference>
<sequence>MDEKLWVVTSSFAQEQGFPTQFEVTKIIFGVANRQLCAKLCFSLRFKCIGGIRPVLGVLNEGIRLQIPLETREPELQMDMVETGAISMGKQGKYRKLSEKPRIVIESRESLEARGRVEVVSPGKKEFEALSVPVENEKPARVPDVPNGGYGWVIVFTAFATNAIIDGIARSFGVFLPALALDFRETRGKTAWVGSLLAGFYLTVGPVASALTNRFGCKKVCIGGTVLAGMAFGFSTLVTSIDLLMVTYGVLGGLGFGLIYLPGIVAVSNWFDTRRALATGIAICGSGVGTFAFAPLGNFLLEEYGWRGSYLIFAGILLNCLILGLLMREPPMMKLQPALEQPESPTSDPANYTNEKLCGPLEQKSKLFMKPEVNSNPHLKLVGTSSSPVNSLQKLIMMPRILEEQELPPLQKSPSGGNCRNNKKNVEAVTSRINSPISGTMKTAALSPSILKPEFLSPIMKGSHGNIRQTESVPALPRKRDLGRNASASFDKIKTVLGKRYSAQLPGSHLTIYQRMLSAEKPLASKLSGISFSRQINITSQSGGSRQTGLGSVHLALARKDTFLSGSVQRLPHFQRSLSVEEYRASVLSLQQKDTIDNPATSQEEKDEGCRMLPASFVDIFREMTDFSLLKNPVFLLIGLSNIFAMLGFNAPFDYLVDAAIKKGIDLSSASFLLSAVGLTNTVGRIFMGWLSDLPWVDCCILNNLSLLVSGVTVAFTPFCDTMVGFTIIAVLFGLCIAGFVSVTSIMLVELMGIENLTNAFGLLLLFRGLSSFLGAPIAGAISDATGNYDASFYTAGGCLILASLIGFIIYLPILASYRTPLGHARPHELEVIPEGNEADISDSWSHISEKDLNSSPA</sequence>
<dbReference type="InterPro" id="IPR020846">
    <property type="entry name" value="MFS_dom"/>
</dbReference>
<feature type="transmembrane region" description="Helical" evidence="2">
    <location>
        <begin position="189"/>
        <end position="208"/>
    </location>
</feature>
<dbReference type="OrthoDB" id="2213137at2759"/>
<evidence type="ECO:0000256" key="2">
    <source>
        <dbReference type="SAM" id="Phobius"/>
    </source>
</evidence>
<dbReference type="PROSITE" id="PS50850">
    <property type="entry name" value="MFS"/>
    <property type="match status" value="1"/>
</dbReference>
<evidence type="ECO:0000256" key="1">
    <source>
        <dbReference type="ARBA" id="ARBA00004141"/>
    </source>
</evidence>
<feature type="transmembrane region" description="Helical" evidence="2">
    <location>
        <begin position="696"/>
        <end position="717"/>
    </location>
</feature>
<dbReference type="SUPFAM" id="SSF103473">
    <property type="entry name" value="MFS general substrate transporter"/>
    <property type="match status" value="1"/>
</dbReference>
<accession>A0A7R8XCQ9</accession>
<dbReference type="PANTHER" id="PTHR11360">
    <property type="entry name" value="MONOCARBOXYLATE TRANSPORTER"/>
    <property type="match status" value="1"/>
</dbReference>
<feature type="transmembrane region" description="Helical" evidence="2">
    <location>
        <begin position="277"/>
        <end position="296"/>
    </location>
</feature>
<dbReference type="GO" id="GO:0008028">
    <property type="term" value="F:monocarboxylic acid transmembrane transporter activity"/>
    <property type="evidence" value="ECO:0007669"/>
    <property type="project" value="TreeGrafter"/>
</dbReference>
<feature type="transmembrane region" description="Helical" evidence="2">
    <location>
        <begin position="220"/>
        <end position="239"/>
    </location>
</feature>
<keyword evidence="2" id="KW-1133">Transmembrane helix</keyword>
<feature type="transmembrane region" description="Helical" evidence="2">
    <location>
        <begin position="634"/>
        <end position="653"/>
    </location>
</feature>
<keyword evidence="2" id="KW-0812">Transmembrane</keyword>
<organism evidence="4">
    <name type="scientific">Darwinula stevensoni</name>
    <dbReference type="NCBI Taxonomy" id="69355"/>
    <lineage>
        <taxon>Eukaryota</taxon>
        <taxon>Metazoa</taxon>
        <taxon>Ecdysozoa</taxon>
        <taxon>Arthropoda</taxon>
        <taxon>Crustacea</taxon>
        <taxon>Oligostraca</taxon>
        <taxon>Ostracoda</taxon>
        <taxon>Podocopa</taxon>
        <taxon>Podocopida</taxon>
        <taxon>Darwinulocopina</taxon>
        <taxon>Darwinuloidea</taxon>
        <taxon>Darwinulidae</taxon>
        <taxon>Darwinula</taxon>
    </lineage>
</organism>
<dbReference type="Pfam" id="PF07690">
    <property type="entry name" value="MFS_1"/>
    <property type="match status" value="2"/>
</dbReference>
<dbReference type="Proteomes" id="UP000677054">
    <property type="component" value="Unassembled WGS sequence"/>
</dbReference>
<feature type="transmembrane region" description="Helical" evidence="2">
    <location>
        <begin position="245"/>
        <end position="265"/>
    </location>
</feature>
<evidence type="ECO:0000259" key="3">
    <source>
        <dbReference type="PROSITE" id="PS50850"/>
    </source>
</evidence>
<dbReference type="InterPro" id="IPR050327">
    <property type="entry name" value="Proton-linked_MCT"/>
</dbReference>
<dbReference type="EMBL" id="CAJPEV010000851">
    <property type="protein sequence ID" value="CAG0889080.1"/>
    <property type="molecule type" value="Genomic_DNA"/>
</dbReference>
<dbReference type="EMBL" id="LR900368">
    <property type="protein sequence ID" value="CAD7245427.1"/>
    <property type="molecule type" value="Genomic_DNA"/>
</dbReference>
<dbReference type="GO" id="GO:0016020">
    <property type="term" value="C:membrane"/>
    <property type="evidence" value="ECO:0007669"/>
    <property type="project" value="UniProtKB-SubCell"/>
</dbReference>
<feature type="transmembrane region" description="Helical" evidence="2">
    <location>
        <begin position="761"/>
        <end position="782"/>
    </location>
</feature>
<feature type="transmembrane region" description="Helical" evidence="2">
    <location>
        <begin position="150"/>
        <end position="169"/>
    </location>
</feature>
<reference evidence="4" key="1">
    <citation type="submission" date="2020-11" db="EMBL/GenBank/DDBJ databases">
        <authorList>
            <person name="Tran Van P."/>
        </authorList>
    </citation>
    <scope>NUCLEOTIDE SEQUENCE</scope>
</reference>
<feature type="transmembrane region" description="Helical" evidence="2">
    <location>
        <begin position="794"/>
        <end position="816"/>
    </location>
</feature>
<name>A0A7R8XCQ9_9CRUS</name>
<feature type="transmembrane region" description="Helical" evidence="2">
    <location>
        <begin position="665"/>
        <end position="684"/>
    </location>
</feature>
<feature type="domain" description="Major facilitator superfamily (MFS) profile" evidence="3">
    <location>
        <begin position="151"/>
        <end position="815"/>
    </location>
</feature>
<keyword evidence="2" id="KW-0472">Membrane</keyword>
<comment type="subcellular location">
    <subcellularLocation>
        <location evidence="1">Membrane</location>
        <topology evidence="1">Multi-pass membrane protein</topology>
    </subcellularLocation>
</comment>
<gene>
    <name evidence="4" type="ORF">DSTB1V02_LOCUS5300</name>
</gene>
<feature type="transmembrane region" description="Helical" evidence="2">
    <location>
        <begin position="723"/>
        <end position="749"/>
    </location>
</feature>
<keyword evidence="5" id="KW-1185">Reference proteome</keyword>
<evidence type="ECO:0000313" key="5">
    <source>
        <dbReference type="Proteomes" id="UP000677054"/>
    </source>
</evidence>
<dbReference type="InterPro" id="IPR011701">
    <property type="entry name" value="MFS"/>
</dbReference>
<dbReference type="AlphaFoldDB" id="A0A7R8XCQ9"/>
<feature type="transmembrane region" description="Helical" evidence="2">
    <location>
        <begin position="308"/>
        <end position="327"/>
    </location>
</feature>